<dbReference type="PANTHER" id="PTHR30136">
    <property type="entry name" value="HELIX-TURN-HELIX TRANSCRIPTIONAL REGULATOR, ICLR FAMILY"/>
    <property type="match status" value="1"/>
</dbReference>
<evidence type="ECO:0000313" key="7">
    <source>
        <dbReference type="Proteomes" id="UP000672657"/>
    </source>
</evidence>
<dbReference type="PROSITE" id="PS51077">
    <property type="entry name" value="HTH_ICLR"/>
    <property type="match status" value="1"/>
</dbReference>
<reference evidence="6 7" key="1">
    <citation type="submission" date="2021-03" db="EMBL/GenBank/DDBJ databases">
        <authorList>
            <person name="Peeters C."/>
        </authorList>
    </citation>
    <scope>NUCLEOTIDE SEQUENCE [LARGE SCALE GENOMIC DNA]</scope>
    <source>
        <strain evidence="6 7">LMG 26411</strain>
    </source>
</reference>
<evidence type="ECO:0000259" key="4">
    <source>
        <dbReference type="PROSITE" id="PS51077"/>
    </source>
</evidence>
<evidence type="ECO:0000259" key="5">
    <source>
        <dbReference type="PROSITE" id="PS51078"/>
    </source>
</evidence>
<dbReference type="SUPFAM" id="SSF55781">
    <property type="entry name" value="GAF domain-like"/>
    <property type="match status" value="1"/>
</dbReference>
<feature type="domain" description="IclR-ED" evidence="5">
    <location>
        <begin position="78"/>
        <end position="261"/>
    </location>
</feature>
<dbReference type="InterPro" id="IPR036390">
    <property type="entry name" value="WH_DNA-bd_sf"/>
</dbReference>
<dbReference type="InterPro" id="IPR005471">
    <property type="entry name" value="Tscrpt_reg_IclR_N"/>
</dbReference>
<gene>
    <name evidence="6" type="primary">tsaQ1_14</name>
    <name evidence="6" type="ORF">LMG26411_05231</name>
</gene>
<comment type="caution">
    <text evidence="6">The sequence shown here is derived from an EMBL/GenBank/DDBJ whole genome shotgun (WGS) entry which is preliminary data.</text>
</comment>
<dbReference type="Pfam" id="PF09339">
    <property type="entry name" value="HTH_IclR"/>
    <property type="match status" value="1"/>
</dbReference>
<dbReference type="Proteomes" id="UP000672657">
    <property type="component" value="Unassembled WGS sequence"/>
</dbReference>
<dbReference type="SMART" id="SM00346">
    <property type="entry name" value="HTH_ICLR"/>
    <property type="match status" value="1"/>
</dbReference>
<keyword evidence="1" id="KW-0805">Transcription regulation</keyword>
<evidence type="ECO:0000256" key="2">
    <source>
        <dbReference type="ARBA" id="ARBA00023125"/>
    </source>
</evidence>
<dbReference type="PROSITE" id="PS51078">
    <property type="entry name" value="ICLR_ED"/>
    <property type="match status" value="1"/>
</dbReference>
<evidence type="ECO:0000256" key="3">
    <source>
        <dbReference type="ARBA" id="ARBA00023163"/>
    </source>
</evidence>
<name>A0ABM8TNT0_9BURK</name>
<proteinExistence type="predicted"/>
<dbReference type="Pfam" id="PF01614">
    <property type="entry name" value="IclR_C"/>
    <property type="match status" value="1"/>
</dbReference>
<dbReference type="InterPro" id="IPR050707">
    <property type="entry name" value="HTH_MetabolicPath_Reg"/>
</dbReference>
<evidence type="ECO:0000256" key="1">
    <source>
        <dbReference type="ARBA" id="ARBA00023015"/>
    </source>
</evidence>
<dbReference type="InterPro" id="IPR036388">
    <property type="entry name" value="WH-like_DNA-bd_sf"/>
</dbReference>
<dbReference type="RefSeq" id="WP_211956135.1">
    <property type="nucleotide sequence ID" value="NZ_CAJPVI010000037.1"/>
</dbReference>
<protein>
    <submittedName>
        <fullName evidence="6">HTH-type transcriptional regulator TsaQ1/TsaQ2</fullName>
    </submittedName>
</protein>
<dbReference type="SUPFAM" id="SSF46785">
    <property type="entry name" value="Winged helix' DNA-binding domain"/>
    <property type="match status" value="1"/>
</dbReference>
<feature type="domain" description="HTH iclR-type" evidence="4">
    <location>
        <begin position="15"/>
        <end position="77"/>
    </location>
</feature>
<keyword evidence="2" id="KW-0238">DNA-binding</keyword>
<sequence>MAVTNDDVGRDRQFATTLSHGLDILLAFRVGDAMLGNRDFVQRTGLSKSAVSRLTHTLTLLGFLRHDRAQAKYRLGAPALAMSYPLLAGLPVRQVARPMMKALADQIGGAVSLGLRDRIQMIYIETARSTDNLLLTPDIGAGLPMLTTAMGRAWLCHAPAGERDAVLNRLRLADADAVSRALPLLARARESLASKGYCTNRAEWRHDGYGLAVPLCKPIHGMHFVLNCGVPVGQESFGIVERRVAPGLLGLARSIESAMGLVAMA</sequence>
<dbReference type="EMBL" id="CAJPVI010000037">
    <property type="protein sequence ID" value="CAG2156382.1"/>
    <property type="molecule type" value="Genomic_DNA"/>
</dbReference>
<organism evidence="6 7">
    <name type="scientific">Cupriavidus numazuensis</name>
    <dbReference type="NCBI Taxonomy" id="221992"/>
    <lineage>
        <taxon>Bacteria</taxon>
        <taxon>Pseudomonadati</taxon>
        <taxon>Pseudomonadota</taxon>
        <taxon>Betaproteobacteria</taxon>
        <taxon>Burkholderiales</taxon>
        <taxon>Burkholderiaceae</taxon>
        <taxon>Cupriavidus</taxon>
    </lineage>
</organism>
<keyword evidence="7" id="KW-1185">Reference proteome</keyword>
<dbReference type="InterPro" id="IPR029016">
    <property type="entry name" value="GAF-like_dom_sf"/>
</dbReference>
<dbReference type="Gene3D" id="1.10.10.10">
    <property type="entry name" value="Winged helix-like DNA-binding domain superfamily/Winged helix DNA-binding domain"/>
    <property type="match status" value="1"/>
</dbReference>
<dbReference type="PANTHER" id="PTHR30136:SF33">
    <property type="entry name" value="TRANSCRIPTIONAL REGULATORY PROTEIN"/>
    <property type="match status" value="1"/>
</dbReference>
<dbReference type="Gene3D" id="3.30.450.40">
    <property type="match status" value="1"/>
</dbReference>
<dbReference type="InterPro" id="IPR014757">
    <property type="entry name" value="Tscrpt_reg_IclR_C"/>
</dbReference>
<evidence type="ECO:0000313" key="6">
    <source>
        <dbReference type="EMBL" id="CAG2156382.1"/>
    </source>
</evidence>
<accession>A0ABM8TNT0</accession>
<keyword evidence="3" id="KW-0804">Transcription</keyword>